<name>A0ABR2AP03_9ROSI</name>
<evidence type="ECO:0000313" key="1">
    <source>
        <dbReference type="EMBL" id="KAK8494899.1"/>
    </source>
</evidence>
<reference evidence="1 2" key="1">
    <citation type="journal article" date="2024" name="G3 (Bethesda)">
        <title>Genome assembly of Hibiscus sabdariffa L. provides insights into metabolisms of medicinal natural products.</title>
        <authorList>
            <person name="Kim T."/>
        </authorList>
    </citation>
    <scope>NUCLEOTIDE SEQUENCE [LARGE SCALE GENOMIC DNA]</scope>
    <source>
        <strain evidence="1">TK-2024</strain>
        <tissue evidence="1">Old leaves</tissue>
    </source>
</reference>
<comment type="caution">
    <text evidence="1">The sequence shown here is derived from an EMBL/GenBank/DDBJ whole genome shotgun (WGS) entry which is preliminary data.</text>
</comment>
<dbReference type="Proteomes" id="UP001472677">
    <property type="component" value="Unassembled WGS sequence"/>
</dbReference>
<keyword evidence="2" id="KW-1185">Reference proteome</keyword>
<evidence type="ECO:0000313" key="2">
    <source>
        <dbReference type="Proteomes" id="UP001472677"/>
    </source>
</evidence>
<proteinExistence type="predicted"/>
<protein>
    <submittedName>
        <fullName evidence="1">Uncharacterized protein</fullName>
    </submittedName>
</protein>
<gene>
    <name evidence="1" type="ORF">V6N12_067080</name>
</gene>
<dbReference type="EMBL" id="JBBPBM010000491">
    <property type="protein sequence ID" value="KAK8494899.1"/>
    <property type="molecule type" value="Genomic_DNA"/>
</dbReference>
<accession>A0ABR2AP03</accession>
<sequence length="102" mass="11204">MNRFDLILRISVTSRVTVEGHPSILECNRQLHATMLPALVRPATATVSGSGAHQFQARWSPPGHGWMVVAVTALMGFDMLDLKLFHVPLHEIEHLLQADVGG</sequence>
<organism evidence="1 2">
    <name type="scientific">Hibiscus sabdariffa</name>
    <name type="common">roselle</name>
    <dbReference type="NCBI Taxonomy" id="183260"/>
    <lineage>
        <taxon>Eukaryota</taxon>
        <taxon>Viridiplantae</taxon>
        <taxon>Streptophyta</taxon>
        <taxon>Embryophyta</taxon>
        <taxon>Tracheophyta</taxon>
        <taxon>Spermatophyta</taxon>
        <taxon>Magnoliopsida</taxon>
        <taxon>eudicotyledons</taxon>
        <taxon>Gunneridae</taxon>
        <taxon>Pentapetalae</taxon>
        <taxon>rosids</taxon>
        <taxon>malvids</taxon>
        <taxon>Malvales</taxon>
        <taxon>Malvaceae</taxon>
        <taxon>Malvoideae</taxon>
        <taxon>Hibiscus</taxon>
    </lineage>
</organism>